<dbReference type="AlphaFoldDB" id="A0AAW2X8A9"/>
<protein>
    <submittedName>
        <fullName evidence="1">Uncharacterized protein</fullName>
    </submittedName>
</protein>
<organism evidence="1">
    <name type="scientific">Sesamum latifolium</name>
    <dbReference type="NCBI Taxonomy" id="2727402"/>
    <lineage>
        <taxon>Eukaryota</taxon>
        <taxon>Viridiplantae</taxon>
        <taxon>Streptophyta</taxon>
        <taxon>Embryophyta</taxon>
        <taxon>Tracheophyta</taxon>
        <taxon>Spermatophyta</taxon>
        <taxon>Magnoliopsida</taxon>
        <taxon>eudicotyledons</taxon>
        <taxon>Gunneridae</taxon>
        <taxon>Pentapetalae</taxon>
        <taxon>asterids</taxon>
        <taxon>lamiids</taxon>
        <taxon>Lamiales</taxon>
        <taxon>Pedaliaceae</taxon>
        <taxon>Sesamum</taxon>
    </lineage>
</organism>
<proteinExistence type="predicted"/>
<gene>
    <name evidence="1" type="ORF">Slati_1472500</name>
</gene>
<accession>A0AAW2X8A9</accession>
<dbReference type="EMBL" id="JACGWN010000005">
    <property type="protein sequence ID" value="KAL0449161.1"/>
    <property type="molecule type" value="Genomic_DNA"/>
</dbReference>
<sequence length="91" mass="10290">MDSPSSEALNRGTEALSAKVDEEMSRELFRSFTMEEVTKALFQMALYKSSGPDCRPPAFFQHFWPLLQSDICASVLHFLNNHILVNLTASH</sequence>
<reference evidence="1" key="2">
    <citation type="journal article" date="2024" name="Plant">
        <title>Genomic evolution and insights into agronomic trait innovations of Sesamum species.</title>
        <authorList>
            <person name="Miao H."/>
            <person name="Wang L."/>
            <person name="Qu L."/>
            <person name="Liu H."/>
            <person name="Sun Y."/>
            <person name="Le M."/>
            <person name="Wang Q."/>
            <person name="Wei S."/>
            <person name="Zheng Y."/>
            <person name="Lin W."/>
            <person name="Duan Y."/>
            <person name="Cao H."/>
            <person name="Xiong S."/>
            <person name="Wang X."/>
            <person name="Wei L."/>
            <person name="Li C."/>
            <person name="Ma Q."/>
            <person name="Ju M."/>
            <person name="Zhao R."/>
            <person name="Li G."/>
            <person name="Mu C."/>
            <person name="Tian Q."/>
            <person name="Mei H."/>
            <person name="Zhang T."/>
            <person name="Gao T."/>
            <person name="Zhang H."/>
        </authorList>
    </citation>
    <scope>NUCLEOTIDE SEQUENCE</scope>
    <source>
        <strain evidence="1">KEN1</strain>
    </source>
</reference>
<comment type="caution">
    <text evidence="1">The sequence shown here is derived from an EMBL/GenBank/DDBJ whole genome shotgun (WGS) entry which is preliminary data.</text>
</comment>
<evidence type="ECO:0000313" key="1">
    <source>
        <dbReference type="EMBL" id="KAL0449161.1"/>
    </source>
</evidence>
<name>A0AAW2X8A9_9LAMI</name>
<reference evidence="1" key="1">
    <citation type="submission" date="2020-06" db="EMBL/GenBank/DDBJ databases">
        <authorList>
            <person name="Li T."/>
            <person name="Hu X."/>
            <person name="Zhang T."/>
            <person name="Song X."/>
            <person name="Zhang H."/>
            <person name="Dai N."/>
            <person name="Sheng W."/>
            <person name="Hou X."/>
            <person name="Wei L."/>
        </authorList>
    </citation>
    <scope>NUCLEOTIDE SEQUENCE</scope>
    <source>
        <strain evidence="1">KEN1</strain>
        <tissue evidence="1">Leaf</tissue>
    </source>
</reference>